<dbReference type="Gene3D" id="3.30.160.110">
    <property type="entry name" value="Siroheme synthase, domain 2"/>
    <property type="match status" value="1"/>
</dbReference>
<proteinExistence type="inferred from homology"/>
<accession>A0A0R2TH36</accession>
<dbReference type="CDD" id="cd11642">
    <property type="entry name" value="SUMT"/>
    <property type="match status" value="1"/>
</dbReference>
<dbReference type="EMBL" id="LICD01000007">
    <property type="protein sequence ID" value="KRO84288.1"/>
    <property type="molecule type" value="Genomic_DNA"/>
</dbReference>
<dbReference type="Gene3D" id="1.10.8.210">
    <property type="entry name" value="Sirohaem synthase, dimerisation domain"/>
    <property type="match status" value="1"/>
</dbReference>
<dbReference type="PANTHER" id="PTHR45790:SF1">
    <property type="entry name" value="SIROHEME SYNTHASE"/>
    <property type="match status" value="1"/>
</dbReference>
<dbReference type="GO" id="GO:0032259">
    <property type="term" value="P:methylation"/>
    <property type="evidence" value="ECO:0007669"/>
    <property type="project" value="UniProtKB-KW"/>
</dbReference>
<dbReference type="InterPro" id="IPR035996">
    <property type="entry name" value="4pyrrol_Methylase_sf"/>
</dbReference>
<evidence type="ECO:0000256" key="6">
    <source>
        <dbReference type="ARBA" id="ARBA00022691"/>
    </source>
</evidence>
<keyword evidence="8 15" id="KW-0520">NAD</keyword>
<evidence type="ECO:0000256" key="3">
    <source>
        <dbReference type="ARBA" id="ARBA00022573"/>
    </source>
</evidence>
<sequence>MERLPLFLDVKGKRCVVVGGGEVALRKATLLARAGAKLHVVAPELGDEMAALCARESALVCPTEFQSCCLAAATLVIAATDSLAVNSAVSVAAQALSIPVNVVDQPELCTFIVPAIVDRSPILIAISSGGASPILARSIKRLIETLLPARIDRLAALLRELREVVKTKIRSFDERTRFWEKVLEGDIPELVYAGKEAEAKARILADADKPSSARGEVYLVGAGPGDPELLTLKALRLMHKADVVLYDRLVSEAILLKLRPDADKIFVGKQKSDHAVPQETINEMLVRLAQEGKKVLRLKGGDPFIFGRGGEEIETLASAGIAFQVVPGITAASGCATYAGIPLTHRDYSQSVRFLTGHIREGGVPLDWAMLAGEQQTLAFYMGLSGLDIICEELLAHGMDPSMPVAVIEQGTTRAQNVSVASLATIRDQIIIDEIKPPTLIIVGRVVSLREKLDWFGS</sequence>
<comment type="function">
    <text evidence="15">Multifunctional enzyme that catalyzes the SAM-dependent methylations of uroporphyrinogen III at position C-2 and C-7 to form precorrin-2 via precorrin-1. Then it catalyzes the NAD-dependent ring dehydrogenation of precorrin-2 to yield sirohydrochlorin. Finally, it catalyzes the ferrochelation of sirohydrochlorin to yield siroheme.</text>
</comment>
<keyword evidence="10 15" id="KW-0627">Porphyrin biosynthesis</keyword>
<keyword evidence="4 15" id="KW-0489">Methyltransferase</keyword>
<dbReference type="InterPro" id="IPR050161">
    <property type="entry name" value="Siro_Cobalamin_biosynth"/>
</dbReference>
<comment type="similarity">
    <text evidence="2 17">Belongs to the precorrin methyltransferase family.</text>
</comment>
<gene>
    <name evidence="15" type="primary">cysG</name>
    <name evidence="21" type="ORF">ABR85_01225</name>
</gene>
<dbReference type="NCBIfam" id="TIGR01469">
    <property type="entry name" value="cobA_cysG_Cterm"/>
    <property type="match status" value="1"/>
</dbReference>
<keyword evidence="7 15" id="KW-0560">Oxidoreductase</keyword>
<dbReference type="Gene3D" id="3.40.1010.10">
    <property type="entry name" value="Cobalt-precorrin-4 Transmethylase, Domain 1"/>
    <property type="match status" value="1"/>
</dbReference>
<evidence type="ECO:0000256" key="12">
    <source>
        <dbReference type="ARBA" id="ARBA00025705"/>
    </source>
</evidence>
<dbReference type="SUPFAM" id="SSF75615">
    <property type="entry name" value="Siroheme synthase middle domains-like"/>
    <property type="match status" value="1"/>
</dbReference>
<dbReference type="NCBIfam" id="TIGR01470">
    <property type="entry name" value="cysG_Nterm"/>
    <property type="match status" value="1"/>
</dbReference>
<dbReference type="InterPro" id="IPR037115">
    <property type="entry name" value="Sirohaem_synt_dimer_dom_sf"/>
</dbReference>
<evidence type="ECO:0000259" key="19">
    <source>
        <dbReference type="Pfam" id="PF10414"/>
    </source>
</evidence>
<feature type="binding site" evidence="15">
    <location>
        <position position="411"/>
    </location>
    <ligand>
        <name>S-adenosyl-L-methionine</name>
        <dbReference type="ChEBI" id="CHEBI:59789"/>
    </ligand>
</feature>
<reference evidence="21 22" key="1">
    <citation type="submission" date="2015-10" db="EMBL/GenBank/DDBJ databases">
        <title>Metagenome-Assembled Genomes uncover a global brackish microbiome.</title>
        <authorList>
            <person name="Hugerth L.W."/>
            <person name="Larsson J."/>
            <person name="Alneberg J."/>
            <person name="Lindh M.V."/>
            <person name="Legrand C."/>
            <person name="Pinhassi J."/>
            <person name="Andersson A.F."/>
        </authorList>
    </citation>
    <scope>NUCLEOTIDE SEQUENCE [LARGE SCALE GENOMIC DNA]</scope>
    <source>
        <strain evidence="21">BACL22 MAG-120619-bin3</strain>
    </source>
</reference>
<feature type="modified residue" description="Phosphoserine" evidence="15">
    <location>
        <position position="128"/>
    </location>
</feature>
<evidence type="ECO:0000256" key="16">
    <source>
        <dbReference type="PIRSR" id="PIRSR036426-1"/>
    </source>
</evidence>
<dbReference type="GO" id="GO:0051287">
    <property type="term" value="F:NAD binding"/>
    <property type="evidence" value="ECO:0007669"/>
    <property type="project" value="InterPro"/>
</dbReference>
<dbReference type="GO" id="GO:0043115">
    <property type="term" value="F:precorrin-2 dehydrogenase activity"/>
    <property type="evidence" value="ECO:0007669"/>
    <property type="project" value="UniProtKB-UniRule"/>
</dbReference>
<dbReference type="Pfam" id="PF14824">
    <property type="entry name" value="Sirohm_synth_M"/>
    <property type="match status" value="1"/>
</dbReference>
<dbReference type="Pfam" id="PF10414">
    <property type="entry name" value="CysG_dimeriser"/>
    <property type="match status" value="1"/>
</dbReference>
<dbReference type="GO" id="GO:0051266">
    <property type="term" value="F:sirohydrochlorin ferrochelatase activity"/>
    <property type="evidence" value="ECO:0007669"/>
    <property type="project" value="UniProtKB-EC"/>
</dbReference>
<evidence type="ECO:0000313" key="22">
    <source>
        <dbReference type="Proteomes" id="UP000051242"/>
    </source>
</evidence>
<dbReference type="FunFam" id="3.40.1010.10:FF:000001">
    <property type="entry name" value="Siroheme synthase"/>
    <property type="match status" value="1"/>
</dbReference>
<name>A0A0R2TH36_9GAMM</name>
<dbReference type="HAMAP" id="MF_01646">
    <property type="entry name" value="Siroheme_synth"/>
    <property type="match status" value="1"/>
</dbReference>
<dbReference type="PROSITE" id="PS00840">
    <property type="entry name" value="SUMT_2"/>
    <property type="match status" value="1"/>
</dbReference>
<dbReference type="UniPathway" id="UPA00262">
    <property type="reaction ID" value="UER00211"/>
</dbReference>
<dbReference type="GO" id="GO:0004851">
    <property type="term" value="F:uroporphyrin-III C-methyltransferase activity"/>
    <property type="evidence" value="ECO:0007669"/>
    <property type="project" value="UniProtKB-UniRule"/>
</dbReference>
<dbReference type="PANTHER" id="PTHR45790">
    <property type="entry name" value="SIROHEME SYNTHASE-RELATED"/>
    <property type="match status" value="1"/>
</dbReference>
<dbReference type="NCBIfam" id="NF007922">
    <property type="entry name" value="PRK10637.1"/>
    <property type="match status" value="1"/>
</dbReference>
<feature type="binding site" evidence="15">
    <location>
        <begin position="300"/>
        <end position="302"/>
    </location>
    <ligand>
        <name>S-adenosyl-L-methionine</name>
        <dbReference type="ChEBI" id="CHEBI:59789"/>
    </ligand>
</feature>
<feature type="binding site" evidence="15">
    <location>
        <begin position="43"/>
        <end position="44"/>
    </location>
    <ligand>
        <name>NAD(+)</name>
        <dbReference type="ChEBI" id="CHEBI:57540"/>
    </ligand>
</feature>
<dbReference type="EC" id="2.1.1.107" evidence="15"/>
<feature type="region of interest" description="Uroporphyrinogen-III C-methyltransferase" evidence="15">
    <location>
        <begin position="215"/>
        <end position="458"/>
    </location>
</feature>
<evidence type="ECO:0000256" key="14">
    <source>
        <dbReference type="ARBA" id="ARBA00060548"/>
    </source>
</evidence>
<keyword evidence="15" id="KW-0597">Phosphoprotein</keyword>
<feature type="binding site" evidence="15">
    <location>
        <position position="224"/>
    </location>
    <ligand>
        <name>S-adenosyl-L-methionine</name>
        <dbReference type="ChEBI" id="CHEBI:59789"/>
    </ligand>
</feature>
<feature type="binding site" evidence="15">
    <location>
        <begin position="22"/>
        <end position="23"/>
    </location>
    <ligand>
        <name>NAD(+)</name>
        <dbReference type="ChEBI" id="CHEBI:57540"/>
    </ligand>
</feature>
<dbReference type="FunFam" id="3.30.950.10:FF:000001">
    <property type="entry name" value="Siroheme synthase"/>
    <property type="match status" value="1"/>
</dbReference>
<feature type="domain" description="Tetrapyrrole methylase" evidence="18">
    <location>
        <begin position="217"/>
        <end position="426"/>
    </location>
</feature>
<evidence type="ECO:0000256" key="13">
    <source>
        <dbReference type="ARBA" id="ARBA00047561"/>
    </source>
</evidence>
<comment type="catalytic activity">
    <reaction evidence="13 15">
        <text>precorrin-2 + NAD(+) = sirohydrochlorin + NADH + 2 H(+)</text>
        <dbReference type="Rhea" id="RHEA:15613"/>
        <dbReference type="ChEBI" id="CHEBI:15378"/>
        <dbReference type="ChEBI" id="CHEBI:57540"/>
        <dbReference type="ChEBI" id="CHEBI:57945"/>
        <dbReference type="ChEBI" id="CHEBI:58351"/>
        <dbReference type="ChEBI" id="CHEBI:58827"/>
        <dbReference type="EC" id="1.3.1.76"/>
    </reaction>
</comment>
<evidence type="ECO:0000256" key="17">
    <source>
        <dbReference type="RuleBase" id="RU003960"/>
    </source>
</evidence>
<evidence type="ECO:0000256" key="11">
    <source>
        <dbReference type="ARBA" id="ARBA00023268"/>
    </source>
</evidence>
<feature type="active site" description="Proton acceptor" evidence="15 16">
    <location>
        <position position="247"/>
    </location>
</feature>
<dbReference type="InterPro" id="IPR012409">
    <property type="entry name" value="Sirohaem_synth"/>
</dbReference>
<dbReference type="GO" id="GO:0019354">
    <property type="term" value="P:siroheme biosynthetic process"/>
    <property type="evidence" value="ECO:0007669"/>
    <property type="project" value="UniProtKB-UniRule"/>
</dbReference>
<keyword evidence="11 15" id="KW-0511">Multifunctional enzyme</keyword>
<evidence type="ECO:0000259" key="18">
    <source>
        <dbReference type="Pfam" id="PF00590"/>
    </source>
</evidence>
<dbReference type="NCBIfam" id="NF004790">
    <property type="entry name" value="PRK06136.1"/>
    <property type="match status" value="1"/>
</dbReference>
<dbReference type="Pfam" id="PF13241">
    <property type="entry name" value="NAD_binding_7"/>
    <property type="match status" value="1"/>
</dbReference>
<evidence type="ECO:0000256" key="7">
    <source>
        <dbReference type="ARBA" id="ARBA00023002"/>
    </source>
</evidence>
<comment type="similarity">
    <text evidence="15">In the C-terminal section; belongs to the precorrin methyltransferase family.</text>
</comment>
<feature type="active site" description="Proton donor" evidence="15 16">
    <location>
        <position position="269"/>
    </location>
</feature>
<comment type="pathway">
    <text evidence="14 15">Cofactor biosynthesis; adenosylcobalamin biosynthesis; precorrin-2 from uroporphyrinogen III: step 1/1.</text>
</comment>
<evidence type="ECO:0000256" key="5">
    <source>
        <dbReference type="ARBA" id="ARBA00022679"/>
    </source>
</evidence>
<comment type="similarity">
    <text evidence="15">In the N-terminal section; belongs to the precorrin-2 dehydrogenase / sirohydrochlorin ferrochelatase family.</text>
</comment>
<comment type="caution">
    <text evidence="21">The sequence shown here is derived from an EMBL/GenBank/DDBJ whole genome shotgun (WGS) entry which is preliminary data.</text>
</comment>
<evidence type="ECO:0000256" key="4">
    <source>
        <dbReference type="ARBA" id="ARBA00022603"/>
    </source>
</evidence>
<dbReference type="EC" id="1.3.1.76" evidence="15"/>
<dbReference type="Gene3D" id="3.30.950.10">
    <property type="entry name" value="Methyltransferase, Cobalt-precorrin-4 Transmethylase, Domain 2"/>
    <property type="match status" value="1"/>
</dbReference>
<evidence type="ECO:0000256" key="2">
    <source>
        <dbReference type="ARBA" id="ARBA00005879"/>
    </source>
</evidence>
<comment type="pathway">
    <text evidence="1 15">Porphyrin-containing compound metabolism; siroheme biosynthesis; sirohydrochlorin from precorrin-2: step 1/1.</text>
</comment>
<dbReference type="SUPFAM" id="SSF53790">
    <property type="entry name" value="Tetrapyrrole methylase"/>
    <property type="match status" value="1"/>
</dbReference>
<comment type="pathway">
    <text evidence="15">Cofactor biosynthesis; adenosylcobalamin biosynthesis; sirohydrochlorin from precorrin-2: step 1/1.</text>
</comment>
<dbReference type="InterPro" id="IPR036291">
    <property type="entry name" value="NAD(P)-bd_dom_sf"/>
</dbReference>
<dbReference type="EC" id="4.99.1.4" evidence="15"/>
<keyword evidence="9 15" id="KW-0456">Lyase</keyword>
<dbReference type="InterPro" id="IPR019478">
    <property type="entry name" value="Sirohaem_synthase_dimer_dom"/>
</dbReference>
<feature type="binding site" evidence="15">
    <location>
        <position position="305"/>
    </location>
    <ligand>
        <name>S-adenosyl-L-methionine</name>
        <dbReference type="ChEBI" id="CHEBI:59789"/>
    </ligand>
</feature>
<comment type="catalytic activity">
    <reaction evidence="15">
        <text>siroheme + 2 H(+) = sirohydrochlorin + Fe(2+)</text>
        <dbReference type="Rhea" id="RHEA:24360"/>
        <dbReference type="ChEBI" id="CHEBI:15378"/>
        <dbReference type="ChEBI" id="CHEBI:29033"/>
        <dbReference type="ChEBI" id="CHEBI:58351"/>
        <dbReference type="ChEBI" id="CHEBI:60052"/>
        <dbReference type="EC" id="4.99.1.4"/>
    </reaction>
</comment>
<evidence type="ECO:0000256" key="15">
    <source>
        <dbReference type="HAMAP-Rule" id="MF_01646"/>
    </source>
</evidence>
<dbReference type="UniPathway" id="UPA00148">
    <property type="reaction ID" value="UER00211"/>
</dbReference>
<dbReference type="InterPro" id="IPR028281">
    <property type="entry name" value="Sirohaem_synthase_central"/>
</dbReference>
<feature type="region of interest" description="Precorrin-2 dehydrogenase / sirohydrochlorin ferrochelatase" evidence="15">
    <location>
        <begin position="1"/>
        <end position="203"/>
    </location>
</feature>
<keyword evidence="3 15" id="KW-0169">Cobalamin biosynthesis</keyword>
<dbReference type="AlphaFoldDB" id="A0A0R2TH36"/>
<dbReference type="Gene3D" id="3.40.50.720">
    <property type="entry name" value="NAD(P)-binding Rossmann-like Domain"/>
    <property type="match status" value="1"/>
</dbReference>
<comment type="pathway">
    <text evidence="12 15">Porphyrin-containing compound metabolism; siroheme biosynthesis; precorrin-2 from uroporphyrinogen III: step 1/1.</text>
</comment>
<comment type="pathway">
    <text evidence="15">Porphyrin-containing compound metabolism; siroheme biosynthesis; siroheme from sirohydrochlorin: step 1/1.</text>
</comment>
<evidence type="ECO:0000256" key="1">
    <source>
        <dbReference type="ARBA" id="ARBA00005010"/>
    </source>
</evidence>
<evidence type="ECO:0000256" key="10">
    <source>
        <dbReference type="ARBA" id="ARBA00023244"/>
    </source>
</evidence>
<dbReference type="InterPro" id="IPR000878">
    <property type="entry name" value="4pyrrol_Mease"/>
</dbReference>
<feature type="domain" description="Siroheme synthase central" evidence="20">
    <location>
        <begin position="124"/>
        <end position="144"/>
    </location>
</feature>
<organism evidence="21 22">
    <name type="scientific">OM182 bacterium BACL3 MAG-120619-bin3</name>
    <dbReference type="NCBI Taxonomy" id="1655593"/>
    <lineage>
        <taxon>Bacteria</taxon>
        <taxon>Pseudomonadati</taxon>
        <taxon>Pseudomonadota</taxon>
        <taxon>Gammaproteobacteria</taxon>
        <taxon>OMG group</taxon>
        <taxon>OM182 clade</taxon>
    </lineage>
</organism>
<evidence type="ECO:0000313" key="21">
    <source>
        <dbReference type="EMBL" id="KRO84288.1"/>
    </source>
</evidence>
<dbReference type="PIRSF" id="PIRSF036426">
    <property type="entry name" value="Sirohaem_synth"/>
    <property type="match status" value="1"/>
</dbReference>
<dbReference type="InterPro" id="IPR014777">
    <property type="entry name" value="4pyrrole_Mease_sub1"/>
</dbReference>
<keyword evidence="6 15" id="KW-0949">S-adenosyl-L-methionine</keyword>
<feature type="binding site" evidence="15">
    <location>
        <position position="382"/>
    </location>
    <ligand>
        <name>S-adenosyl-L-methionine</name>
        <dbReference type="ChEBI" id="CHEBI:59789"/>
    </ligand>
</feature>
<comment type="catalytic activity">
    <reaction evidence="15">
        <text>uroporphyrinogen III + 2 S-adenosyl-L-methionine = precorrin-2 + 2 S-adenosyl-L-homocysteine + H(+)</text>
        <dbReference type="Rhea" id="RHEA:32459"/>
        <dbReference type="ChEBI" id="CHEBI:15378"/>
        <dbReference type="ChEBI" id="CHEBI:57308"/>
        <dbReference type="ChEBI" id="CHEBI:57856"/>
        <dbReference type="ChEBI" id="CHEBI:58827"/>
        <dbReference type="ChEBI" id="CHEBI:59789"/>
        <dbReference type="EC" id="2.1.1.107"/>
    </reaction>
</comment>
<dbReference type="InterPro" id="IPR006367">
    <property type="entry name" value="Sirohaem_synthase_N"/>
</dbReference>
<keyword evidence="5 15" id="KW-0808">Transferase</keyword>
<feature type="domain" description="Sirohaem synthase dimerisation" evidence="19">
    <location>
        <begin position="151"/>
        <end position="203"/>
    </location>
</feature>
<dbReference type="InterPro" id="IPR003043">
    <property type="entry name" value="Uropor_MeTrfase_CS"/>
</dbReference>
<protein>
    <recommendedName>
        <fullName evidence="15">Siroheme synthase</fullName>
    </recommendedName>
    <domain>
        <recommendedName>
            <fullName evidence="15">Uroporphyrinogen-III C-methyltransferase</fullName>
            <shortName evidence="15">Urogen III methylase</shortName>
            <ecNumber evidence="15">2.1.1.107</ecNumber>
        </recommendedName>
        <alternativeName>
            <fullName evidence="15">SUMT</fullName>
        </alternativeName>
        <alternativeName>
            <fullName evidence="15">Uroporphyrinogen III methylase</fullName>
            <shortName evidence="15">UROM</shortName>
        </alternativeName>
    </domain>
    <domain>
        <recommendedName>
            <fullName evidence="15">Precorrin-2 dehydrogenase</fullName>
            <ecNumber evidence="15">1.3.1.76</ecNumber>
        </recommendedName>
    </domain>
    <domain>
        <recommendedName>
            <fullName evidence="15">Sirohydrochlorin ferrochelatase</fullName>
            <ecNumber evidence="15">4.99.1.4</ecNumber>
        </recommendedName>
    </domain>
</protein>
<feature type="binding site" evidence="15">
    <location>
        <begin position="330"/>
        <end position="331"/>
    </location>
    <ligand>
        <name>S-adenosyl-L-methionine</name>
        <dbReference type="ChEBI" id="CHEBI:59789"/>
    </ligand>
</feature>
<evidence type="ECO:0000256" key="9">
    <source>
        <dbReference type="ARBA" id="ARBA00023239"/>
    </source>
</evidence>
<dbReference type="SUPFAM" id="SSF51735">
    <property type="entry name" value="NAD(P)-binding Rossmann-fold domains"/>
    <property type="match status" value="1"/>
</dbReference>
<dbReference type="InterPro" id="IPR014776">
    <property type="entry name" value="4pyrrole_Mease_sub2"/>
</dbReference>
<dbReference type="PROSITE" id="PS00839">
    <property type="entry name" value="SUMT_1"/>
    <property type="match status" value="1"/>
</dbReference>
<dbReference type="Pfam" id="PF00590">
    <property type="entry name" value="TP_methylase"/>
    <property type="match status" value="1"/>
</dbReference>
<evidence type="ECO:0000256" key="8">
    <source>
        <dbReference type="ARBA" id="ARBA00023027"/>
    </source>
</evidence>
<dbReference type="InterPro" id="IPR006366">
    <property type="entry name" value="CobA/CysG_C"/>
</dbReference>
<dbReference type="GO" id="GO:0009236">
    <property type="term" value="P:cobalamin biosynthetic process"/>
    <property type="evidence" value="ECO:0007669"/>
    <property type="project" value="UniProtKB-UniRule"/>
</dbReference>
<dbReference type="Proteomes" id="UP000051242">
    <property type="component" value="Unassembled WGS sequence"/>
</dbReference>
<evidence type="ECO:0000259" key="20">
    <source>
        <dbReference type="Pfam" id="PF14824"/>
    </source>
</evidence>